<dbReference type="EMBL" id="MU167212">
    <property type="protein sequence ID" value="KAG0151651.1"/>
    <property type="molecule type" value="Genomic_DNA"/>
</dbReference>
<reference evidence="1" key="1">
    <citation type="submission" date="2013-11" db="EMBL/GenBank/DDBJ databases">
        <title>Genome sequence of the fusiform rust pathogen reveals effectors for host alternation and coevolution with pine.</title>
        <authorList>
            <consortium name="DOE Joint Genome Institute"/>
            <person name="Smith K."/>
            <person name="Pendleton A."/>
            <person name="Kubisiak T."/>
            <person name="Anderson C."/>
            <person name="Salamov A."/>
            <person name="Aerts A."/>
            <person name="Riley R."/>
            <person name="Clum A."/>
            <person name="Lindquist E."/>
            <person name="Ence D."/>
            <person name="Campbell M."/>
            <person name="Kronenberg Z."/>
            <person name="Feau N."/>
            <person name="Dhillon B."/>
            <person name="Hamelin R."/>
            <person name="Burleigh J."/>
            <person name="Smith J."/>
            <person name="Yandell M."/>
            <person name="Nelson C."/>
            <person name="Grigoriev I."/>
            <person name="Davis J."/>
        </authorList>
    </citation>
    <scope>NUCLEOTIDE SEQUENCE</scope>
    <source>
        <strain evidence="1">G11</strain>
    </source>
</reference>
<evidence type="ECO:0000313" key="1">
    <source>
        <dbReference type="EMBL" id="KAG0151651.1"/>
    </source>
</evidence>
<protein>
    <submittedName>
        <fullName evidence="1">Uncharacterized protein</fullName>
    </submittedName>
</protein>
<proteinExistence type="predicted"/>
<dbReference type="AlphaFoldDB" id="A0A9P6NY53"/>
<name>A0A9P6NY53_9BASI</name>
<sequence length="122" mass="13413">MVTGEEIKPYGWLGAGDGCSYLEAHPELKSYQTGLGHNPQYSPAQNMARWALSQLMGYAEGNLNAWKSMAAEWKNAPLPDDESPRKLEFTARLNDEVAMIAYLGSYLSGKSKKPPANIYLSG</sequence>
<organism evidence="1 2">
    <name type="scientific">Cronartium quercuum f. sp. fusiforme G11</name>
    <dbReference type="NCBI Taxonomy" id="708437"/>
    <lineage>
        <taxon>Eukaryota</taxon>
        <taxon>Fungi</taxon>
        <taxon>Dikarya</taxon>
        <taxon>Basidiomycota</taxon>
        <taxon>Pucciniomycotina</taxon>
        <taxon>Pucciniomycetes</taxon>
        <taxon>Pucciniales</taxon>
        <taxon>Coleosporiaceae</taxon>
        <taxon>Cronartium</taxon>
    </lineage>
</organism>
<accession>A0A9P6NY53</accession>
<comment type="caution">
    <text evidence="1">The sequence shown here is derived from an EMBL/GenBank/DDBJ whole genome shotgun (WGS) entry which is preliminary data.</text>
</comment>
<evidence type="ECO:0000313" key="2">
    <source>
        <dbReference type="Proteomes" id="UP000886653"/>
    </source>
</evidence>
<keyword evidence="2" id="KW-1185">Reference proteome</keyword>
<gene>
    <name evidence="1" type="ORF">CROQUDRAFT_86706</name>
</gene>
<dbReference type="Proteomes" id="UP000886653">
    <property type="component" value="Unassembled WGS sequence"/>
</dbReference>